<dbReference type="Gene3D" id="2.60.120.1060">
    <property type="entry name" value="NPCBM/NEW2 domain"/>
    <property type="match status" value="1"/>
</dbReference>
<dbReference type="EMBL" id="JBHLYR010000062">
    <property type="protein sequence ID" value="MFB9994467.1"/>
    <property type="molecule type" value="Genomic_DNA"/>
</dbReference>
<evidence type="ECO:0000259" key="1">
    <source>
        <dbReference type="SMART" id="SM00776"/>
    </source>
</evidence>
<dbReference type="RefSeq" id="WP_380015328.1">
    <property type="nucleotide sequence ID" value="NZ_JBHLYR010000062.1"/>
</dbReference>
<proteinExistence type="predicted"/>
<evidence type="ECO:0000313" key="3">
    <source>
        <dbReference type="Proteomes" id="UP001589733"/>
    </source>
</evidence>
<comment type="caution">
    <text evidence="2">The sequence shown here is derived from an EMBL/GenBank/DDBJ whole genome shotgun (WGS) entry which is preliminary data.</text>
</comment>
<organism evidence="2 3">
    <name type="scientific">Deinococcus oregonensis</name>
    <dbReference type="NCBI Taxonomy" id="1805970"/>
    <lineage>
        <taxon>Bacteria</taxon>
        <taxon>Thermotogati</taxon>
        <taxon>Deinococcota</taxon>
        <taxon>Deinococci</taxon>
        <taxon>Deinococcales</taxon>
        <taxon>Deinococcaceae</taxon>
        <taxon>Deinococcus</taxon>
    </lineage>
</organism>
<dbReference type="PROSITE" id="PS51257">
    <property type="entry name" value="PROKAR_LIPOPROTEIN"/>
    <property type="match status" value="1"/>
</dbReference>
<dbReference type="Proteomes" id="UP001589733">
    <property type="component" value="Unassembled WGS sequence"/>
</dbReference>
<gene>
    <name evidence="2" type="ORF">ACFFLM_21150</name>
</gene>
<dbReference type="SMART" id="SM00776">
    <property type="entry name" value="NPCBM"/>
    <property type="match status" value="1"/>
</dbReference>
<keyword evidence="3" id="KW-1185">Reference proteome</keyword>
<accession>A0ABV6B3W7</accession>
<dbReference type="InterPro" id="IPR008979">
    <property type="entry name" value="Galactose-bd-like_sf"/>
</dbReference>
<evidence type="ECO:0000313" key="2">
    <source>
        <dbReference type="EMBL" id="MFB9994467.1"/>
    </source>
</evidence>
<reference evidence="2 3" key="1">
    <citation type="submission" date="2024-09" db="EMBL/GenBank/DDBJ databases">
        <authorList>
            <person name="Sun Q."/>
            <person name="Mori K."/>
        </authorList>
    </citation>
    <scope>NUCLEOTIDE SEQUENCE [LARGE SCALE GENOMIC DNA]</scope>
    <source>
        <strain evidence="2 3">JCM 13503</strain>
    </source>
</reference>
<feature type="domain" description="Glycosyl hydrolase family 98 putative carbohydrate-binding module" evidence="1">
    <location>
        <begin position="49"/>
        <end position="198"/>
    </location>
</feature>
<dbReference type="InterPro" id="IPR038637">
    <property type="entry name" value="NPCBM_sf"/>
</dbReference>
<dbReference type="InterPro" id="IPR013222">
    <property type="entry name" value="Glyco_hyd_98_carb-bd"/>
</dbReference>
<name>A0ABV6B3W7_9DEIO</name>
<dbReference type="Pfam" id="PF08305">
    <property type="entry name" value="NPCBM"/>
    <property type="match status" value="1"/>
</dbReference>
<dbReference type="SUPFAM" id="SSF49785">
    <property type="entry name" value="Galactose-binding domain-like"/>
    <property type="match status" value="1"/>
</dbReference>
<protein>
    <submittedName>
        <fullName evidence="2">NPCBM/NEW2 domain-containing protein</fullName>
    </submittedName>
</protein>
<sequence length="430" mass="45819">MNRSGPLVILTLALTACGASPDPTDGRNYDAIDGTWTLTDRLTPQSLTPDGVNTLYYERALTATSAWGPIEVDRSNGEQGIGDGKTLTLNGVKYTKGYGVHAPSELKYSLAGTDHAKCVRFKAQIGLDDEVGNKGSAVFQIWGDTGKLFDSGVMTGASATRQVNVNLRGQTTLRMVVTDGGNGKSFDHADWINPTITCVPDITASVPETTEIYQDTHGTIPLTLTNRSASFKGDLTYKVSAYEDEDNFAGARVEVEPKSIRLNGAGVTSQALSTYVGPDIAPGTISDPHQLPDTLVIFSGGEEVTRVLLGVSPLAQFVGISFPDEPFALRVGETRTVQAKISIEPGGETTGPELYISTNPDPAVPKDFYEVQGSGEVPKEGGTLPVTIKLVRAPNSGEPNDFDALLAYSQNKITSPPYKLTSSVKLRYVP</sequence>